<dbReference type="EMBL" id="ASRV01000078">
    <property type="protein sequence ID" value="EOR26954.1"/>
    <property type="molecule type" value="Genomic_DNA"/>
</dbReference>
<gene>
    <name evidence="1" type="ORF">A500_06431</name>
</gene>
<comment type="caution">
    <text evidence="1">The sequence shown here is derived from an EMBL/GenBank/DDBJ whole genome shotgun (WGS) entry which is preliminary data.</text>
</comment>
<dbReference type="Proteomes" id="UP000013988">
    <property type="component" value="Unassembled WGS sequence"/>
</dbReference>
<protein>
    <recommendedName>
        <fullName evidence="3">SIR2-like domain-containing protein</fullName>
    </recommendedName>
</protein>
<dbReference type="AlphaFoldDB" id="R9CC54"/>
<evidence type="ECO:0000313" key="2">
    <source>
        <dbReference type="Proteomes" id="UP000013988"/>
    </source>
</evidence>
<evidence type="ECO:0008006" key="3">
    <source>
        <dbReference type="Google" id="ProtNLM"/>
    </source>
</evidence>
<accession>R9CC54</accession>
<organism evidence="1 2">
    <name type="scientific">Clostridium sartagoforme AAU1</name>
    <dbReference type="NCBI Taxonomy" id="1202534"/>
    <lineage>
        <taxon>Bacteria</taxon>
        <taxon>Bacillati</taxon>
        <taxon>Bacillota</taxon>
        <taxon>Clostridia</taxon>
        <taxon>Eubacteriales</taxon>
        <taxon>Clostridiaceae</taxon>
        <taxon>Clostridium</taxon>
    </lineage>
</organism>
<dbReference type="PATRIC" id="fig|1202534.3.peg.1292"/>
<evidence type="ECO:0000313" key="1">
    <source>
        <dbReference type="EMBL" id="EOR26954.1"/>
    </source>
</evidence>
<dbReference type="RefSeq" id="WP_016206710.1">
    <property type="nucleotide sequence ID" value="NZ_ASRV01000078.1"/>
</dbReference>
<name>R9CC54_9CLOT</name>
<proteinExistence type="predicted"/>
<sequence length="510" mass="58945">MAKVSLFFGAGAECSYGLPSGGKFALDIFRMNTSDDKINLKEQLNNVDKQSNYARWLPEGFDNKKLTAFTKTQYESIVKGSLENKRNNILDYLNNFDEKVNLISQRLYDNGLDIDKVFLDITGLELGAYNYSHIIKLNPLLGGDNAIFGSNYFSAFLKLLEIEEVSYQFKINIRNITRAILELLIGSLGEDLIHRLNDGIFYDSPESIDLFDDLGAIFTLDYSNTGMKGLELLIENEDLNIEEIYSNEEKITKFGLQILEDIYSRALDYQMLIDSNWRYIYSPKTDWGKFNKIVIFLYTVKRYIESIAKSNTEKIKEGNGYYHDVLYLKEFVDINAIGTTNYNSFIEDITKEEVYYLNGCINDYYDPYLNKIISFDENKSKGHIIVPFLFTQSGIKPLTSVKMSKRYVDMFNKFKESDIICVCGFAFNCDDGHINGLFRELIEDYNKTIYILHYVDGSRFNVRKSINEYKEKLRLNNTSNLRIIAVDKNRNEIGSGEKWFEVLVSEGDLE</sequence>
<reference evidence="1 2" key="1">
    <citation type="submission" date="2013-03" db="EMBL/GenBank/DDBJ databases">
        <title>Whole genome shotgun sequencing of Clostridium sartagoforme AAU1.</title>
        <authorList>
            <person name="Joshi C.G."/>
            <person name="Duggirala S.M."/>
            <person name="Nathani N.M."/>
            <person name="Bhatt V.D."/>
            <person name="Patel A.K."/>
            <person name="Pandya P.R."/>
            <person name="KaPatel J.A."/>
        </authorList>
    </citation>
    <scope>NUCLEOTIDE SEQUENCE [LARGE SCALE GENOMIC DNA]</scope>
    <source>
        <strain evidence="1 2">AAU1</strain>
    </source>
</reference>
<keyword evidence="2" id="KW-1185">Reference proteome</keyword>
<dbReference type="OrthoDB" id="6627477at2"/>